<organism evidence="2 3">
    <name type="scientific">Striga hermonthica</name>
    <name type="common">Purple witchweed</name>
    <name type="synonym">Buchnera hermonthica</name>
    <dbReference type="NCBI Taxonomy" id="68872"/>
    <lineage>
        <taxon>Eukaryota</taxon>
        <taxon>Viridiplantae</taxon>
        <taxon>Streptophyta</taxon>
        <taxon>Embryophyta</taxon>
        <taxon>Tracheophyta</taxon>
        <taxon>Spermatophyta</taxon>
        <taxon>Magnoliopsida</taxon>
        <taxon>eudicotyledons</taxon>
        <taxon>Gunneridae</taxon>
        <taxon>Pentapetalae</taxon>
        <taxon>asterids</taxon>
        <taxon>lamiids</taxon>
        <taxon>Lamiales</taxon>
        <taxon>Orobanchaceae</taxon>
        <taxon>Buchnereae</taxon>
        <taxon>Striga</taxon>
    </lineage>
</organism>
<evidence type="ECO:0000313" key="2">
    <source>
        <dbReference type="EMBL" id="CAA0826398.1"/>
    </source>
</evidence>
<dbReference type="Proteomes" id="UP001153555">
    <property type="component" value="Unassembled WGS sequence"/>
</dbReference>
<feature type="region of interest" description="Disordered" evidence="1">
    <location>
        <begin position="158"/>
        <end position="226"/>
    </location>
</feature>
<reference evidence="2" key="1">
    <citation type="submission" date="2019-12" db="EMBL/GenBank/DDBJ databases">
        <authorList>
            <person name="Scholes J."/>
        </authorList>
    </citation>
    <scope>NUCLEOTIDE SEQUENCE</scope>
</reference>
<accession>A0A9N7RFV5</accession>
<dbReference type="OrthoDB" id="1910495at2759"/>
<proteinExistence type="predicted"/>
<dbReference type="PANTHER" id="PTHR35477">
    <property type="entry name" value="OS06G0728500 PROTEIN"/>
    <property type="match status" value="1"/>
</dbReference>
<dbReference type="PANTHER" id="PTHR35477:SF1">
    <property type="entry name" value="OS06G0728500 PROTEIN"/>
    <property type="match status" value="1"/>
</dbReference>
<dbReference type="EMBL" id="CACSLK010027624">
    <property type="protein sequence ID" value="CAA0826398.1"/>
    <property type="molecule type" value="Genomic_DNA"/>
</dbReference>
<comment type="caution">
    <text evidence="2">The sequence shown here is derived from an EMBL/GenBank/DDBJ whole genome shotgun (WGS) entry which is preliminary data.</text>
</comment>
<protein>
    <submittedName>
        <fullName evidence="2">Uncharacterized protein</fullName>
    </submittedName>
</protein>
<sequence length="324" mass="34995">MDTNACNFDNHPDTDALLPPRKRLLAGFKRQNSDVSSPSLSKSDIPLNNPFMAQFSNSNLSIEEIVEASRIAAIEAAKFAEAAKAKAEEKAAKAAKAFAAAKSALDLVATLSDEAAEKETSLRKNKMKKHVSVEELYSNKSKGTSSCGTDEELARNLHRSINSSPRILKNSDVKVHKNKKLKSKGSNFSGRINNGGEIANGEGNRPPTVTSNGNGAVGNLESEGPSKEIDKVMVDLNRSDQLKVDSMDGLGRKRGKIKQKKLPLSICSFRDQIAPEEELNNNIGINGALFSSSSNLTPVEKASLWKCQSVKAPACLKQNKVMRS</sequence>
<name>A0A9N7RFV5_STRHE</name>
<evidence type="ECO:0000256" key="1">
    <source>
        <dbReference type="SAM" id="MobiDB-lite"/>
    </source>
</evidence>
<gene>
    <name evidence="2" type="ORF">SHERM_01604</name>
</gene>
<keyword evidence="3" id="KW-1185">Reference proteome</keyword>
<dbReference type="AlphaFoldDB" id="A0A9N7RFV5"/>
<evidence type="ECO:0000313" key="3">
    <source>
        <dbReference type="Proteomes" id="UP001153555"/>
    </source>
</evidence>
<feature type="compositionally biased region" description="Low complexity" evidence="1">
    <location>
        <begin position="190"/>
        <end position="205"/>
    </location>
</feature>